<accession>A0A6J5M0F7</accession>
<proteinExistence type="predicted"/>
<sequence>MPSPNSTFTHMVTTTLREHPNTMSDAVSNHNALYGRLKAKGRVKKVDGGYEIVEPIAYAENSTYTRYSGLQALNVEQSDVISAAKFDWKYAAVNVVASGAELRNNSGKNQIMDLAKAKLDVAKKTFANNVNEDLHSDGTADGGLQMGGLQSIITNAGTGTVGGIDSSTYTFWRNKFKDGASATAATIQLRMNELWLDICRGTDKPDMIISSTDLFTLYENSLQTLQRFTGMDEAGAGFQTLKYKTADVFHETSASGIPANKMYFLNTDYLKFVVHKDANMTVQEARVPVNQDGEVIPILLQGNLVCSHRAGLGVLFD</sequence>
<reference evidence="1" key="1">
    <citation type="submission" date="2020-04" db="EMBL/GenBank/DDBJ databases">
        <authorList>
            <person name="Chiriac C."/>
            <person name="Salcher M."/>
            <person name="Ghai R."/>
            <person name="Kavagutti S V."/>
        </authorList>
    </citation>
    <scope>NUCLEOTIDE SEQUENCE</scope>
</reference>
<dbReference type="EMBL" id="LR796367">
    <property type="protein sequence ID" value="CAB4139731.1"/>
    <property type="molecule type" value="Genomic_DNA"/>
</dbReference>
<gene>
    <name evidence="1" type="ORF">UFOVP353_7</name>
</gene>
<evidence type="ECO:0008006" key="2">
    <source>
        <dbReference type="Google" id="ProtNLM"/>
    </source>
</evidence>
<evidence type="ECO:0000313" key="1">
    <source>
        <dbReference type="EMBL" id="CAB4139731.1"/>
    </source>
</evidence>
<name>A0A6J5M0F7_9CAUD</name>
<dbReference type="InterPro" id="IPR049718">
    <property type="entry name" value="AKO59007-like"/>
</dbReference>
<dbReference type="NCBIfam" id="NF033394">
    <property type="entry name" value="capsid_maj_Podo"/>
    <property type="match status" value="1"/>
</dbReference>
<protein>
    <recommendedName>
        <fullName evidence="2">Phage major capsid protein</fullName>
    </recommendedName>
</protein>
<organism evidence="1">
    <name type="scientific">uncultured Caudovirales phage</name>
    <dbReference type="NCBI Taxonomy" id="2100421"/>
    <lineage>
        <taxon>Viruses</taxon>
        <taxon>Duplodnaviria</taxon>
        <taxon>Heunggongvirae</taxon>
        <taxon>Uroviricota</taxon>
        <taxon>Caudoviricetes</taxon>
        <taxon>Peduoviridae</taxon>
        <taxon>Maltschvirus</taxon>
        <taxon>Maltschvirus maltsch</taxon>
    </lineage>
</organism>